<name>G8BW25_TETPH</name>
<keyword evidence="2" id="KW-0472">Membrane</keyword>
<comment type="subcellular location">
    <subcellularLocation>
        <location evidence="1">Membrane</location>
    </subcellularLocation>
</comment>
<feature type="domain" description="RIC1 C-terminal alpha solenoid region" evidence="3">
    <location>
        <begin position="782"/>
        <end position="991"/>
    </location>
</feature>
<reference evidence="4 5" key="1">
    <citation type="journal article" date="2011" name="Proc. Natl. Acad. Sci. U.S.A.">
        <title>Evolutionary erosion of yeast sex chromosomes by mating-type switching accidents.</title>
        <authorList>
            <person name="Gordon J.L."/>
            <person name="Armisen D."/>
            <person name="Proux-Wera E."/>
            <person name="Oheigeartaigh S.S."/>
            <person name="Byrne K.P."/>
            <person name="Wolfe K.H."/>
        </authorList>
    </citation>
    <scope>NUCLEOTIDE SEQUENCE [LARGE SCALE GENOMIC DNA]</scope>
    <source>
        <strain evidence="5">ATCC 24235 / CBS 4417 / NBRC 1672 / NRRL Y-8282 / UCD 70-5</strain>
    </source>
</reference>
<protein>
    <recommendedName>
        <fullName evidence="3">RIC1 C-terminal alpha solenoid region domain-containing protein</fullName>
    </recommendedName>
</protein>
<dbReference type="PANTHER" id="PTHR22746">
    <property type="entry name" value="RAB6A-GEF COMPLEX PARTNER PROTEIN 1"/>
    <property type="match status" value="1"/>
</dbReference>
<dbReference type="PANTHER" id="PTHR22746:SF10">
    <property type="entry name" value="GUANINE NUCLEOTIDE EXCHANGE FACTOR SUBUNIT RIC1"/>
    <property type="match status" value="1"/>
</dbReference>
<evidence type="ECO:0000259" key="3">
    <source>
        <dbReference type="Pfam" id="PF07064"/>
    </source>
</evidence>
<dbReference type="GeneID" id="11535898"/>
<dbReference type="Pfam" id="PF07064">
    <property type="entry name" value="RIC1"/>
    <property type="match status" value="1"/>
</dbReference>
<dbReference type="GO" id="GO:0000139">
    <property type="term" value="C:Golgi membrane"/>
    <property type="evidence" value="ECO:0007669"/>
    <property type="project" value="TreeGrafter"/>
</dbReference>
<evidence type="ECO:0000313" key="5">
    <source>
        <dbReference type="Proteomes" id="UP000005666"/>
    </source>
</evidence>
<proteinExistence type="predicted"/>
<dbReference type="InterPro" id="IPR009771">
    <property type="entry name" value="RIC1_C"/>
</dbReference>
<dbReference type="InterPro" id="IPR040096">
    <property type="entry name" value="Ric1"/>
</dbReference>
<dbReference type="Proteomes" id="UP000005666">
    <property type="component" value="Chromosome 7"/>
</dbReference>
<gene>
    <name evidence="4" type="primary">TPHA0G02660</name>
    <name evidence="4" type="ordered locus">TPHA_0G02660</name>
</gene>
<organism evidence="4 5">
    <name type="scientific">Tetrapisispora phaffii (strain ATCC 24235 / CBS 4417 / NBRC 1672 / NRRL Y-8282 / UCD 70-5)</name>
    <name type="common">Yeast</name>
    <name type="synonym">Fabospora phaffii</name>
    <dbReference type="NCBI Taxonomy" id="1071381"/>
    <lineage>
        <taxon>Eukaryota</taxon>
        <taxon>Fungi</taxon>
        <taxon>Dikarya</taxon>
        <taxon>Ascomycota</taxon>
        <taxon>Saccharomycotina</taxon>
        <taxon>Saccharomycetes</taxon>
        <taxon>Saccharomycetales</taxon>
        <taxon>Saccharomycetaceae</taxon>
        <taxon>Tetrapisispora</taxon>
    </lineage>
</organism>
<dbReference type="GO" id="GO:0034066">
    <property type="term" value="C:Ric1-Rgp1 guanyl-nucleotide exchange factor complex"/>
    <property type="evidence" value="ECO:0007669"/>
    <property type="project" value="InterPro"/>
</dbReference>
<sequence>MSVWPSSSPKEFTILKRYNKHKKIKLEESEIVNTLIVPEVNIFIILTLDRILIYNFKPTALVACHERTESSIKELGTNVTMTSSSLLLIDESNATYSNETPFYKQYHKGKTVVYVRTEKNSLLVYQILRDTNSKNVFKDYGIPVMDIADKCKNFDPKIYDNINDNILKVVNSSNNNIIIQNGYQIKEDIGYFPKIKLTVEAQEAIGIKRLELRLKTIFNLDHEVIDMMALKKLESNGIGSSDLVVLLSSTGLQCINISKFKIKKSDFIHIKNGIKLVVGGSEVFALSANKELSSDNSDKNEIKYTINSIDLSNRLATPIHDLPFLDDLKSTFVFNDKLVLLTFQKLDFFSLETGELFMSWSPGFKIKFGKSLNTNIIVLISEDNTIYFYTEFGNLIYCNKREDGYKSVFDLSDFIYFDKTFITFSKISSYQVWDCWEELKQTQFNFNSPQPFVMNNSNNDIAFVSNYFDSSLNNNGFQIIKLPTRTINNCIPLIRINSASKLLAIYISNKDILLLQNIEIGIWYSFADQSIIDMQWLGSNYLICHINAKDGNTFLQCLHIPLEYVNRKTYSEFIIWEHKVPANVKDFKYFTNVLSQPRNIPVTEDNIKVKEKLCVTGELILIYDNYIKVIDVISVQHRVGLQVIHSFASSLEINCPHPLVYKNISWLTFYKDGFLVHSNDGLYKLSKEGANSDWSVVLLATNIERILDVMNDSIFLIQKNACLLYKFRDLWEGKPKPLSIGIDDEFYPIYIHDDYAAIRGLHVVNKSHTLKLLVKHKIYLDEVIRFSLEDDVSPEDIASKYMSLEYYDFALEKILSYSILKNEASEKLVNLIRISDNMSVNEGRLYKNSKLLKIFSYSLRKIEPKYWDKLFDIFEVSPKDLLKMCIATNNIKILGLLLIVFLNYDESDLSENFADEIEETNQLVNIRSIESTKFGSVTTAMKDGKLMLEILRILVTSASKSKEIQSATELWEMCFQLIRLLKSLDKENKTNLTTTAIEFCA</sequence>
<dbReference type="OrthoDB" id="67540at2759"/>
<dbReference type="HOGENOM" id="CLU_325467_0_0_1"/>
<dbReference type="STRING" id="1071381.G8BW25"/>
<dbReference type="GO" id="GO:0006886">
    <property type="term" value="P:intracellular protein transport"/>
    <property type="evidence" value="ECO:0007669"/>
    <property type="project" value="InterPro"/>
</dbReference>
<dbReference type="AlphaFoldDB" id="G8BW25"/>
<accession>G8BW25</accession>
<dbReference type="KEGG" id="tpf:TPHA_0G02660"/>
<dbReference type="GO" id="GO:0005829">
    <property type="term" value="C:cytosol"/>
    <property type="evidence" value="ECO:0007669"/>
    <property type="project" value="TreeGrafter"/>
</dbReference>
<dbReference type="EMBL" id="HE612862">
    <property type="protein sequence ID" value="CCE64103.1"/>
    <property type="molecule type" value="Genomic_DNA"/>
</dbReference>
<dbReference type="eggNOG" id="KOG2006">
    <property type="taxonomic scope" value="Eukaryota"/>
</dbReference>
<keyword evidence="5" id="KW-1185">Reference proteome</keyword>
<evidence type="ECO:0000313" key="4">
    <source>
        <dbReference type="EMBL" id="CCE64103.1"/>
    </source>
</evidence>
<evidence type="ECO:0000256" key="2">
    <source>
        <dbReference type="ARBA" id="ARBA00023136"/>
    </source>
</evidence>
<dbReference type="RefSeq" id="XP_003686537.1">
    <property type="nucleotide sequence ID" value="XM_003686489.1"/>
</dbReference>
<evidence type="ECO:0000256" key="1">
    <source>
        <dbReference type="ARBA" id="ARBA00004370"/>
    </source>
</evidence>
<dbReference type="GO" id="GO:0042147">
    <property type="term" value="P:retrograde transport, endosome to Golgi"/>
    <property type="evidence" value="ECO:0007669"/>
    <property type="project" value="TreeGrafter"/>
</dbReference>